<dbReference type="Gramene" id="Kaladp0016s0070.1.v1.1">
    <property type="protein sequence ID" value="Kaladp0016s0070.1.v1.1.CDS.1"/>
    <property type="gene ID" value="Kaladp0016s0070.v1.1"/>
</dbReference>
<organism evidence="3 4">
    <name type="scientific">Kalanchoe fedtschenkoi</name>
    <name type="common">Lavender scallops</name>
    <name type="synonym">South American air plant</name>
    <dbReference type="NCBI Taxonomy" id="63787"/>
    <lineage>
        <taxon>Eukaryota</taxon>
        <taxon>Viridiplantae</taxon>
        <taxon>Streptophyta</taxon>
        <taxon>Embryophyta</taxon>
        <taxon>Tracheophyta</taxon>
        <taxon>Spermatophyta</taxon>
        <taxon>Magnoliopsida</taxon>
        <taxon>eudicotyledons</taxon>
        <taxon>Gunneridae</taxon>
        <taxon>Pentapetalae</taxon>
        <taxon>Saxifragales</taxon>
        <taxon>Crassulaceae</taxon>
        <taxon>Kalanchoe</taxon>
    </lineage>
</organism>
<evidence type="ECO:0000256" key="2">
    <source>
        <dbReference type="SAM" id="SignalP"/>
    </source>
</evidence>
<feature type="signal peptide" evidence="2">
    <location>
        <begin position="1"/>
        <end position="21"/>
    </location>
</feature>
<sequence length="143" mass="16021">MSNPDIFTSSALLGLWGCAQAKRPAPRTTTPPPETPRSKLRPIAGTSRHRTRSRQSKNDTTTLDSSSLIYPFLITRKFSKLERIERFASKFEMGGVWEIWGREAGVAGEMMMWRGLGNERGDCDVAVVFDWTVGVGFVSIFCF</sequence>
<feature type="region of interest" description="Disordered" evidence="1">
    <location>
        <begin position="21"/>
        <end position="63"/>
    </location>
</feature>
<name>A0A7N0T026_KALFE</name>
<feature type="chain" id="PRO_5029779725" evidence="2">
    <location>
        <begin position="22"/>
        <end position="143"/>
    </location>
</feature>
<dbReference type="AlphaFoldDB" id="A0A7N0T026"/>
<evidence type="ECO:0000256" key="1">
    <source>
        <dbReference type="SAM" id="MobiDB-lite"/>
    </source>
</evidence>
<keyword evidence="4" id="KW-1185">Reference proteome</keyword>
<evidence type="ECO:0000313" key="4">
    <source>
        <dbReference type="Proteomes" id="UP000594263"/>
    </source>
</evidence>
<dbReference type="EnsemblPlants" id="Kaladp0016s0070.1.v1.1">
    <property type="protein sequence ID" value="Kaladp0016s0070.1.v1.1.CDS.1"/>
    <property type="gene ID" value="Kaladp0016s0070.v1.1"/>
</dbReference>
<proteinExistence type="predicted"/>
<reference evidence="3" key="1">
    <citation type="submission" date="2021-01" db="UniProtKB">
        <authorList>
            <consortium name="EnsemblPlants"/>
        </authorList>
    </citation>
    <scope>IDENTIFICATION</scope>
</reference>
<dbReference type="Proteomes" id="UP000594263">
    <property type="component" value="Unplaced"/>
</dbReference>
<evidence type="ECO:0000313" key="3">
    <source>
        <dbReference type="EnsemblPlants" id="Kaladp0016s0070.1.v1.1.CDS.1"/>
    </source>
</evidence>
<keyword evidence="2" id="KW-0732">Signal</keyword>
<protein>
    <submittedName>
        <fullName evidence="3">Uncharacterized protein</fullName>
    </submittedName>
</protein>
<accession>A0A7N0T026</accession>